<organism evidence="1 2">
    <name type="scientific">Cohnella boryungensis</name>
    <dbReference type="NCBI Taxonomy" id="768479"/>
    <lineage>
        <taxon>Bacteria</taxon>
        <taxon>Bacillati</taxon>
        <taxon>Bacillota</taxon>
        <taxon>Bacilli</taxon>
        <taxon>Bacillales</taxon>
        <taxon>Paenibacillaceae</taxon>
        <taxon>Cohnella</taxon>
    </lineage>
</organism>
<dbReference type="RefSeq" id="WP_204605438.1">
    <property type="nucleotide sequence ID" value="NZ_JBHSED010000032.1"/>
</dbReference>
<gene>
    <name evidence="1" type="ORF">ACFO1S_14850</name>
</gene>
<name>A0ABV8SCX7_9BACL</name>
<sequence length="136" mass="15607">MSWDVVLMKLPTEINKIEDITEDNMGSLGSNNEVVSILQGLFPDADFSNPSWGTLERSDYSIEFNISLKDIDCILLHIRGKDEAIEAFRLIYKETGWKALDGGTGIIDFDNEPERGLHEWQQYRDHVVDNTLFKKK</sequence>
<evidence type="ECO:0000313" key="1">
    <source>
        <dbReference type="EMBL" id="MFC4304707.1"/>
    </source>
</evidence>
<proteinExistence type="predicted"/>
<reference evidence="2" key="1">
    <citation type="journal article" date="2019" name="Int. J. Syst. Evol. Microbiol.">
        <title>The Global Catalogue of Microorganisms (GCM) 10K type strain sequencing project: providing services to taxonomists for standard genome sequencing and annotation.</title>
        <authorList>
            <consortium name="The Broad Institute Genomics Platform"/>
            <consortium name="The Broad Institute Genome Sequencing Center for Infectious Disease"/>
            <person name="Wu L."/>
            <person name="Ma J."/>
        </authorList>
    </citation>
    <scope>NUCLEOTIDE SEQUENCE [LARGE SCALE GENOMIC DNA]</scope>
    <source>
        <strain evidence="2">CGMCC 4.1641</strain>
    </source>
</reference>
<evidence type="ECO:0000313" key="2">
    <source>
        <dbReference type="Proteomes" id="UP001595755"/>
    </source>
</evidence>
<comment type="caution">
    <text evidence="1">The sequence shown here is derived from an EMBL/GenBank/DDBJ whole genome shotgun (WGS) entry which is preliminary data.</text>
</comment>
<dbReference type="Proteomes" id="UP001595755">
    <property type="component" value="Unassembled WGS sequence"/>
</dbReference>
<dbReference type="EMBL" id="JBHSED010000032">
    <property type="protein sequence ID" value="MFC4304707.1"/>
    <property type="molecule type" value="Genomic_DNA"/>
</dbReference>
<keyword evidence="2" id="KW-1185">Reference proteome</keyword>
<accession>A0ABV8SCX7</accession>
<protein>
    <submittedName>
        <fullName evidence="1">Uncharacterized protein</fullName>
    </submittedName>
</protein>